<name>A0ABV4UA96_9BACT</name>
<feature type="domain" description="SnoaL-like" evidence="1">
    <location>
        <begin position="15"/>
        <end position="135"/>
    </location>
</feature>
<comment type="caution">
    <text evidence="2">The sequence shown here is derived from an EMBL/GenBank/DDBJ whole genome shotgun (WGS) entry which is preliminary data.</text>
</comment>
<reference evidence="2 3" key="1">
    <citation type="submission" date="2024-08" db="EMBL/GenBank/DDBJ databases">
        <title>Whole-genome sequencing of halo(alkali)philic microorganisms from hypersaline lakes.</title>
        <authorList>
            <person name="Sorokin D.Y."/>
            <person name="Merkel A.Y."/>
            <person name="Messina E."/>
            <person name="Yakimov M."/>
        </authorList>
    </citation>
    <scope>NUCLEOTIDE SEQUENCE [LARGE SCALE GENOMIC DNA]</scope>
    <source>
        <strain evidence="2 3">AB-hyl4</strain>
    </source>
</reference>
<accession>A0ABV4UA96</accession>
<evidence type="ECO:0000313" key="3">
    <source>
        <dbReference type="Proteomes" id="UP001575105"/>
    </source>
</evidence>
<gene>
    <name evidence="2" type="ORF">ACERK3_16790</name>
</gene>
<dbReference type="InterPro" id="IPR011944">
    <property type="entry name" value="Steroid_delta5-4_isomerase"/>
</dbReference>
<organism evidence="2 3">
    <name type="scientific">Natronomicrosphaera hydrolytica</name>
    <dbReference type="NCBI Taxonomy" id="3242702"/>
    <lineage>
        <taxon>Bacteria</taxon>
        <taxon>Pseudomonadati</taxon>
        <taxon>Planctomycetota</taxon>
        <taxon>Phycisphaerae</taxon>
        <taxon>Phycisphaerales</taxon>
        <taxon>Phycisphaeraceae</taxon>
        <taxon>Natronomicrosphaera</taxon>
    </lineage>
</organism>
<protein>
    <submittedName>
        <fullName evidence="2">SgcJ/EcaC family oxidoreductase</fullName>
    </submittedName>
</protein>
<dbReference type="NCBIfam" id="TIGR02246">
    <property type="entry name" value="SgcJ/EcaC family oxidoreductase"/>
    <property type="match status" value="1"/>
</dbReference>
<dbReference type="SUPFAM" id="SSF54427">
    <property type="entry name" value="NTF2-like"/>
    <property type="match status" value="1"/>
</dbReference>
<dbReference type="Gene3D" id="3.10.450.50">
    <property type="match status" value="1"/>
</dbReference>
<proteinExistence type="predicted"/>
<dbReference type="Pfam" id="PF13474">
    <property type="entry name" value="SnoaL_3"/>
    <property type="match status" value="1"/>
</dbReference>
<keyword evidence="3" id="KW-1185">Reference proteome</keyword>
<dbReference type="RefSeq" id="WP_425346869.1">
    <property type="nucleotide sequence ID" value="NZ_JBGUBD010000013.1"/>
</dbReference>
<dbReference type="InterPro" id="IPR037401">
    <property type="entry name" value="SnoaL-like"/>
</dbReference>
<evidence type="ECO:0000313" key="2">
    <source>
        <dbReference type="EMBL" id="MFA9479943.1"/>
    </source>
</evidence>
<sequence>MMNTEAPAVANEARIRELVNSWVHAIREKDVDAVMRFYASQMTAFDAVPPLRISLEEYRHNWEQCFAFTKGELSFEVRDLTVFAGDDVAFAHCLTNIRGMGGDGESHDFWARTTLCFRKLDGEWRIAHTHDSAPFDCETGNALMDLKP</sequence>
<evidence type="ECO:0000259" key="1">
    <source>
        <dbReference type="Pfam" id="PF13474"/>
    </source>
</evidence>
<dbReference type="EMBL" id="JBGUBD010000013">
    <property type="protein sequence ID" value="MFA9479943.1"/>
    <property type="molecule type" value="Genomic_DNA"/>
</dbReference>
<dbReference type="InterPro" id="IPR032710">
    <property type="entry name" value="NTF2-like_dom_sf"/>
</dbReference>
<dbReference type="Proteomes" id="UP001575105">
    <property type="component" value="Unassembled WGS sequence"/>
</dbReference>